<dbReference type="InterPro" id="IPR001650">
    <property type="entry name" value="Helicase_C-like"/>
</dbReference>
<dbReference type="GO" id="GO:0005524">
    <property type="term" value="F:ATP binding"/>
    <property type="evidence" value="ECO:0007669"/>
    <property type="project" value="UniProtKB-KW"/>
</dbReference>
<organism evidence="12">
    <name type="scientific">Hymenolepis diminuta</name>
    <name type="common">Rat tapeworm</name>
    <dbReference type="NCBI Taxonomy" id="6216"/>
    <lineage>
        <taxon>Eukaryota</taxon>
        <taxon>Metazoa</taxon>
        <taxon>Spiralia</taxon>
        <taxon>Lophotrochozoa</taxon>
        <taxon>Platyhelminthes</taxon>
        <taxon>Cestoda</taxon>
        <taxon>Eucestoda</taxon>
        <taxon>Cyclophyllidea</taxon>
        <taxon>Hymenolepididae</taxon>
        <taxon>Hymenolepis</taxon>
    </lineage>
</organism>
<dbReference type="Pfam" id="PF00271">
    <property type="entry name" value="Helicase_C"/>
    <property type="match status" value="1"/>
</dbReference>
<dbReference type="EMBL" id="UYSG01001267">
    <property type="protein sequence ID" value="VDL39589.1"/>
    <property type="molecule type" value="Genomic_DNA"/>
</dbReference>
<dbReference type="CDD" id="cd18787">
    <property type="entry name" value="SF2_C_DEAD"/>
    <property type="match status" value="1"/>
</dbReference>
<dbReference type="Gene3D" id="3.40.50.300">
    <property type="entry name" value="P-loop containing nucleotide triphosphate hydrolases"/>
    <property type="match status" value="2"/>
</dbReference>
<dbReference type="PROSITE" id="PS51192">
    <property type="entry name" value="HELICASE_ATP_BIND_1"/>
    <property type="match status" value="1"/>
</dbReference>
<sequence length="692" mass="76744">MYFLFYGSNRDISEEAYFSSGGVFRMECADLSNFDISEETVKKLKATGITKLYKVQAETYEHIKKRQDVITLAKTGSGKTLAFSIPLIELMKEECISYGRYRTPMAIILAPTRELVVQTTKVLESIAPDRMTVIAVYGGVAYDQQVRALRSGVDIVVGAPGRVIDLMESGKLKLDSIKFVILDEVDRMLDMGFSADVEKILSSVYKSETKPQTLLFSATLPDWVSNICRQYVSKDCHKISLVSKEEARTADRVEHLAINCPYYERARALADTIRVYSRGPNSRCIVFCEKKKEADELAAHESMQDNCHVFHGGIPQDKREFILQKFREGKYKTLMTTNVAARGLDIPDVELVIQCAPPSSVEDYIHRSGRTGRAGRSGISIVFYTNKQKPTLTFIERGAGITFKRISAPSANEIVDVCAEELLQSLAEIPETTWSAFLPAARRLVQSLYTPTNSEDVEPSIKSKKCKKSKKEPEAEEEQKNGHVEIPSNIYEKVLCCALAKMAGKLKAIESRSALTAHPGMTAYRLDIPKHMTAHKKGLCYSLLSNQLDPETTESIRNLSFIKGRKGYVFDVPDNKAEIIDATWENDGRGIILSKLTEIPELEPEADEMMNGSGNGNFRFGGGGGFRGRVFNGGVDRFNGGSGGGNGGNFRSGRGGFNRGNGGYGRGRGRVTKRRKDFDSDSRGPAKQAKFE</sequence>
<feature type="compositionally biased region" description="Gly residues" evidence="7">
    <location>
        <begin position="640"/>
        <end position="666"/>
    </location>
</feature>
<evidence type="ECO:0000259" key="9">
    <source>
        <dbReference type="PROSITE" id="PS51194"/>
    </source>
</evidence>
<evidence type="ECO:0000256" key="1">
    <source>
        <dbReference type="ARBA" id="ARBA00004496"/>
    </source>
</evidence>
<dbReference type="GO" id="GO:0005829">
    <property type="term" value="C:cytosol"/>
    <property type="evidence" value="ECO:0007669"/>
    <property type="project" value="TreeGrafter"/>
</dbReference>
<keyword evidence="4" id="KW-0378">Hydrolase</keyword>
<comment type="subcellular location">
    <subcellularLocation>
        <location evidence="1">Cytoplasm</location>
    </subcellularLocation>
</comment>
<dbReference type="SMART" id="SM00487">
    <property type="entry name" value="DEXDc"/>
    <property type="match status" value="1"/>
</dbReference>
<dbReference type="GO" id="GO:0016787">
    <property type="term" value="F:hydrolase activity"/>
    <property type="evidence" value="ECO:0007669"/>
    <property type="project" value="UniProtKB-KW"/>
</dbReference>
<feature type="domain" description="Helicase C-terminal" evidence="9">
    <location>
        <begin position="268"/>
        <end position="430"/>
    </location>
</feature>
<evidence type="ECO:0000313" key="10">
    <source>
        <dbReference type="EMBL" id="VDL39589.1"/>
    </source>
</evidence>
<evidence type="ECO:0000313" key="11">
    <source>
        <dbReference type="Proteomes" id="UP000274504"/>
    </source>
</evidence>
<evidence type="ECO:0000256" key="3">
    <source>
        <dbReference type="ARBA" id="ARBA00022741"/>
    </source>
</evidence>
<dbReference type="PROSITE" id="PS51194">
    <property type="entry name" value="HELICASE_CTER"/>
    <property type="match status" value="1"/>
</dbReference>
<dbReference type="PANTHER" id="PTHR47959:SF19">
    <property type="entry name" value="NUCLEOLAR RNA HELICASE 2-A"/>
    <property type="match status" value="1"/>
</dbReference>
<gene>
    <name evidence="10" type="ORF">HDID_LOCUS3825</name>
</gene>
<dbReference type="InterPro" id="IPR044742">
    <property type="entry name" value="DEAD/DEAH_RhlB"/>
</dbReference>
<evidence type="ECO:0000256" key="6">
    <source>
        <dbReference type="ARBA" id="ARBA00022840"/>
    </source>
</evidence>
<feature type="compositionally biased region" description="Basic and acidic residues" evidence="7">
    <location>
        <begin position="676"/>
        <end position="692"/>
    </location>
</feature>
<dbReference type="WBParaSite" id="HDID_0000382701-mRNA-1">
    <property type="protein sequence ID" value="HDID_0000382701-mRNA-1"/>
    <property type="gene ID" value="HDID_0000382701"/>
</dbReference>
<dbReference type="GO" id="GO:0003723">
    <property type="term" value="F:RNA binding"/>
    <property type="evidence" value="ECO:0007669"/>
    <property type="project" value="UniProtKB-KW"/>
</dbReference>
<protein>
    <submittedName>
        <fullName evidence="12">RNA helicase</fullName>
    </submittedName>
</protein>
<dbReference type="SMART" id="SM00490">
    <property type="entry name" value="HELICc"/>
    <property type="match status" value="1"/>
</dbReference>
<name>A0A0R3SG23_HYMDI</name>
<dbReference type="Pfam" id="PF08152">
    <property type="entry name" value="GUCT"/>
    <property type="match status" value="1"/>
</dbReference>
<reference evidence="12" key="1">
    <citation type="submission" date="2017-02" db="UniProtKB">
        <authorList>
            <consortium name="WormBaseParasite"/>
        </authorList>
    </citation>
    <scope>IDENTIFICATION</scope>
</reference>
<evidence type="ECO:0000259" key="8">
    <source>
        <dbReference type="PROSITE" id="PS51192"/>
    </source>
</evidence>
<dbReference type="InterPro" id="IPR027417">
    <property type="entry name" value="P-loop_NTPase"/>
</dbReference>
<comment type="similarity">
    <text evidence="2">Belongs to the DEAD box helicase family. DDX21/DDX50 subfamily.</text>
</comment>
<feature type="domain" description="Helicase ATP-binding" evidence="8">
    <location>
        <begin position="60"/>
        <end position="238"/>
    </location>
</feature>
<dbReference type="PANTHER" id="PTHR47959">
    <property type="entry name" value="ATP-DEPENDENT RNA HELICASE RHLE-RELATED"/>
    <property type="match status" value="1"/>
</dbReference>
<dbReference type="InterPro" id="IPR014001">
    <property type="entry name" value="Helicase_ATP-bd"/>
</dbReference>
<evidence type="ECO:0000256" key="2">
    <source>
        <dbReference type="ARBA" id="ARBA00006517"/>
    </source>
</evidence>
<keyword evidence="6" id="KW-0067">ATP-binding</keyword>
<feature type="region of interest" description="Disordered" evidence="7">
    <location>
        <begin position="453"/>
        <end position="481"/>
    </location>
</feature>
<dbReference type="InterPro" id="IPR050079">
    <property type="entry name" value="DEAD_box_RNA_helicase"/>
</dbReference>
<dbReference type="Pfam" id="PF00270">
    <property type="entry name" value="DEAD"/>
    <property type="match status" value="1"/>
</dbReference>
<dbReference type="STRING" id="6216.A0A0R3SG23"/>
<feature type="region of interest" description="Disordered" evidence="7">
    <location>
        <begin position="640"/>
        <end position="692"/>
    </location>
</feature>
<reference evidence="10 11" key="2">
    <citation type="submission" date="2018-11" db="EMBL/GenBank/DDBJ databases">
        <authorList>
            <consortium name="Pathogen Informatics"/>
        </authorList>
    </citation>
    <scope>NUCLEOTIDE SEQUENCE [LARGE SCALE GENOMIC DNA]</scope>
</reference>
<evidence type="ECO:0000256" key="4">
    <source>
        <dbReference type="ARBA" id="ARBA00022801"/>
    </source>
</evidence>
<dbReference type="InterPro" id="IPR035979">
    <property type="entry name" value="RBD_domain_sf"/>
</dbReference>
<dbReference type="SUPFAM" id="SSF52540">
    <property type="entry name" value="P-loop containing nucleoside triphosphate hydrolases"/>
    <property type="match status" value="1"/>
</dbReference>
<dbReference type="GO" id="GO:0003724">
    <property type="term" value="F:RNA helicase activity"/>
    <property type="evidence" value="ECO:0007669"/>
    <property type="project" value="UniProtKB-EC"/>
</dbReference>
<dbReference type="AlphaFoldDB" id="A0A0R3SG23"/>
<evidence type="ECO:0000256" key="5">
    <source>
        <dbReference type="ARBA" id="ARBA00022806"/>
    </source>
</evidence>
<dbReference type="OrthoDB" id="4255at2759"/>
<dbReference type="CDD" id="cd00268">
    <property type="entry name" value="DEADc"/>
    <property type="match status" value="1"/>
</dbReference>
<dbReference type="GO" id="GO:0005730">
    <property type="term" value="C:nucleolus"/>
    <property type="evidence" value="ECO:0007669"/>
    <property type="project" value="UniProtKB-SubCell"/>
</dbReference>
<evidence type="ECO:0000313" key="12">
    <source>
        <dbReference type="WBParaSite" id="HDID_0000382701-mRNA-1"/>
    </source>
</evidence>
<dbReference type="Proteomes" id="UP000274504">
    <property type="component" value="Unassembled WGS sequence"/>
</dbReference>
<accession>A0A0R3SG23</accession>
<dbReference type="SUPFAM" id="SSF54928">
    <property type="entry name" value="RNA-binding domain, RBD"/>
    <property type="match status" value="1"/>
</dbReference>
<evidence type="ECO:0000256" key="7">
    <source>
        <dbReference type="SAM" id="MobiDB-lite"/>
    </source>
</evidence>
<keyword evidence="3" id="KW-0547">Nucleotide-binding</keyword>
<dbReference type="InterPro" id="IPR011545">
    <property type="entry name" value="DEAD/DEAH_box_helicase_dom"/>
</dbReference>
<keyword evidence="5" id="KW-0347">Helicase</keyword>
<proteinExistence type="inferred from homology"/>
<dbReference type="InterPro" id="IPR012562">
    <property type="entry name" value="GUCT"/>
</dbReference>
<dbReference type="Gene3D" id="3.30.70.2280">
    <property type="match status" value="1"/>
</dbReference>